<keyword evidence="6" id="KW-0408">Iron</keyword>
<dbReference type="GO" id="GO:0006400">
    <property type="term" value="P:tRNA modification"/>
    <property type="evidence" value="ECO:0007669"/>
    <property type="project" value="InterPro"/>
</dbReference>
<dbReference type="NCBIfam" id="TIGR01125">
    <property type="entry name" value="30S ribosomal protein S12 methylthiotransferase RimO"/>
    <property type="match status" value="1"/>
</dbReference>
<dbReference type="SFLD" id="SFLDF00274">
    <property type="entry name" value="ribosomal_protein_S12_methylth"/>
    <property type="match status" value="1"/>
</dbReference>
<dbReference type="Pfam" id="PF18693">
    <property type="entry name" value="TRAM_2"/>
    <property type="match status" value="1"/>
</dbReference>
<dbReference type="FunFam" id="3.80.30.20:FF:000001">
    <property type="entry name" value="tRNA-2-methylthio-N(6)-dimethylallyladenosine synthase 2"/>
    <property type="match status" value="1"/>
</dbReference>
<keyword evidence="3" id="KW-0963">Cytoplasm</keyword>
<evidence type="ECO:0000256" key="5">
    <source>
        <dbReference type="ARBA" id="ARBA00022723"/>
    </source>
</evidence>
<dbReference type="CDD" id="cd01335">
    <property type="entry name" value="Radical_SAM"/>
    <property type="match status" value="1"/>
</dbReference>
<evidence type="ECO:0000313" key="11">
    <source>
        <dbReference type="EMBL" id="EJX09690.1"/>
    </source>
</evidence>
<organism evidence="11">
    <name type="scientific">gut metagenome</name>
    <dbReference type="NCBI Taxonomy" id="749906"/>
    <lineage>
        <taxon>unclassified sequences</taxon>
        <taxon>metagenomes</taxon>
        <taxon>organismal metagenomes</taxon>
    </lineage>
</organism>
<dbReference type="GO" id="GO:0051539">
    <property type="term" value="F:4 iron, 4 sulfur cluster binding"/>
    <property type="evidence" value="ECO:0007669"/>
    <property type="project" value="UniProtKB-KW"/>
</dbReference>
<accession>J9H6H5</accession>
<evidence type="ECO:0000259" key="10">
    <source>
        <dbReference type="PROSITE" id="PS51918"/>
    </source>
</evidence>
<dbReference type="InterPro" id="IPR038135">
    <property type="entry name" value="Methylthiotransferase_N_sf"/>
</dbReference>
<name>J9H6H5_9ZZZZ</name>
<dbReference type="NCBIfam" id="TIGR00089">
    <property type="entry name" value="MiaB/RimO family radical SAM methylthiotransferase"/>
    <property type="match status" value="1"/>
</dbReference>
<dbReference type="Pfam" id="PF00919">
    <property type="entry name" value="UPF0004"/>
    <property type="match status" value="1"/>
</dbReference>
<evidence type="ECO:0000256" key="1">
    <source>
        <dbReference type="ARBA" id="ARBA00001966"/>
    </source>
</evidence>
<evidence type="ECO:0000256" key="7">
    <source>
        <dbReference type="ARBA" id="ARBA00023014"/>
    </source>
</evidence>
<dbReference type="InterPro" id="IPR013848">
    <property type="entry name" value="Methylthiotransferase_N"/>
</dbReference>
<dbReference type="SMART" id="SM00729">
    <property type="entry name" value="Elp3"/>
    <property type="match status" value="1"/>
</dbReference>
<keyword evidence="11" id="KW-0689">Ribosomal protein</keyword>
<evidence type="ECO:0000256" key="3">
    <source>
        <dbReference type="ARBA" id="ARBA00022490"/>
    </source>
</evidence>
<dbReference type="Pfam" id="PF04055">
    <property type="entry name" value="Radical_SAM"/>
    <property type="match status" value="1"/>
</dbReference>
<dbReference type="InterPro" id="IPR012340">
    <property type="entry name" value="NA-bd_OB-fold"/>
</dbReference>
<evidence type="ECO:0000256" key="6">
    <source>
        <dbReference type="ARBA" id="ARBA00023004"/>
    </source>
</evidence>
<dbReference type="SFLD" id="SFLDS00029">
    <property type="entry name" value="Radical_SAM"/>
    <property type="match status" value="1"/>
</dbReference>
<dbReference type="PANTHER" id="PTHR43837:SF1">
    <property type="entry name" value="RIBOSOMAL PROTEIN US12 METHYLTHIOTRANSFERASE RIMO"/>
    <property type="match status" value="1"/>
</dbReference>
<dbReference type="Gene3D" id="2.40.50.140">
    <property type="entry name" value="Nucleic acid-binding proteins"/>
    <property type="match status" value="1"/>
</dbReference>
<keyword evidence="11" id="KW-0808">Transferase</keyword>
<reference evidence="11" key="1">
    <citation type="journal article" date="2012" name="PLoS ONE">
        <title>Gene sets for utilization of primary and secondary nutrition supplies in the distal gut of endangered iberian lynx.</title>
        <authorList>
            <person name="Alcaide M."/>
            <person name="Messina E."/>
            <person name="Richter M."/>
            <person name="Bargiela R."/>
            <person name="Peplies J."/>
            <person name="Huws S.A."/>
            <person name="Newbold C.J."/>
            <person name="Golyshin P.N."/>
            <person name="Simon M.A."/>
            <person name="Lopez G."/>
            <person name="Yakimov M.M."/>
            <person name="Ferrer M."/>
        </authorList>
    </citation>
    <scope>NUCLEOTIDE SEQUENCE</scope>
</reference>
<dbReference type="PROSITE" id="PS51918">
    <property type="entry name" value="RADICAL_SAM"/>
    <property type="match status" value="1"/>
</dbReference>
<dbReference type="GO" id="GO:0035599">
    <property type="term" value="F:aspartic acid methylthiotransferase activity"/>
    <property type="evidence" value="ECO:0007669"/>
    <property type="project" value="TreeGrafter"/>
</dbReference>
<dbReference type="AlphaFoldDB" id="J9H6H5"/>
<dbReference type="PROSITE" id="PS01278">
    <property type="entry name" value="MTTASE_RADICAL"/>
    <property type="match status" value="1"/>
</dbReference>
<dbReference type="SUPFAM" id="SSF102114">
    <property type="entry name" value="Radical SAM enzymes"/>
    <property type="match status" value="1"/>
</dbReference>
<comment type="cofactor">
    <cofactor evidence="1">
        <name>[4Fe-4S] cluster</name>
        <dbReference type="ChEBI" id="CHEBI:49883"/>
    </cofactor>
</comment>
<feature type="domain" description="TRAM" evidence="8">
    <location>
        <begin position="366"/>
        <end position="433"/>
    </location>
</feature>
<keyword evidence="11" id="KW-0687">Ribonucleoprotein</keyword>
<dbReference type="InterPro" id="IPR006638">
    <property type="entry name" value="Elp3/MiaA/NifB-like_rSAM"/>
</dbReference>
<keyword evidence="4" id="KW-0949">S-adenosyl-L-methionine</keyword>
<dbReference type="GO" id="GO:0005829">
    <property type="term" value="C:cytosol"/>
    <property type="evidence" value="ECO:0007669"/>
    <property type="project" value="TreeGrafter"/>
</dbReference>
<dbReference type="GO" id="GO:0046872">
    <property type="term" value="F:metal ion binding"/>
    <property type="evidence" value="ECO:0007669"/>
    <property type="project" value="UniProtKB-KW"/>
</dbReference>
<dbReference type="InterPro" id="IPR005840">
    <property type="entry name" value="Ribosomal_uS12_MeSTrfase_RimO"/>
</dbReference>
<feature type="domain" description="Radical SAM core" evidence="10">
    <location>
        <begin position="132"/>
        <end position="363"/>
    </location>
</feature>
<sequence length="436" mass="50681">MKRNQIDIITLGCSKNLVDSEQLIRQLEEAGYRVTHDAENPEGEIAVINTCGFIGDAKEESINMILEFVERKEAGELDKLFVMGCLSERYMKELAIEIPQVDKFYGKFNWKELLHDLGKTYHQELHIERSLTTPRHYAYLKISEGCDRKCSYCAIPIITGRHTSKPMEEILDEVRFLVSQGVKEFQIIAQELTYYGVDLYKKQMLPELIERISDVPGVEWIRLHYAYPAHFPADLFRVMRERDNVCKYMDIALQHISDHMLKMMRRQVNKEDTYRLIEQFRKEVPGIHLRTTLMVGHPGETEADFEELKEFVRKVRFDRMGAFAYSEEEGTYAAEAYEDSIPEEVKQARLDELMDIQQGISAELNTAKIGRQMKVIIDRLEGDYYIGRTQFDSPEVDPEVLVNAADGELEIGKFYLTEVVDADDFDLYAKVISEYE</sequence>
<protein>
    <submittedName>
        <fullName evidence="11">Ribosomal protein S12 methylthiotransferase RimO</fullName>
    </submittedName>
</protein>
<dbReference type="InterPro" id="IPR023404">
    <property type="entry name" value="rSAM_horseshoe"/>
</dbReference>
<gene>
    <name evidence="11" type="ORF">EVA_02200</name>
</gene>
<feature type="domain" description="MTTase N-terminal" evidence="9">
    <location>
        <begin position="4"/>
        <end position="122"/>
    </location>
</feature>
<dbReference type="PANTHER" id="PTHR43837">
    <property type="entry name" value="RIBOSOMAL PROTEIN S12 METHYLTHIOTRANSFERASE RIMO"/>
    <property type="match status" value="1"/>
</dbReference>
<dbReference type="GO" id="GO:0005840">
    <property type="term" value="C:ribosome"/>
    <property type="evidence" value="ECO:0007669"/>
    <property type="project" value="UniProtKB-KW"/>
</dbReference>
<comment type="caution">
    <text evidence="11">The sequence shown here is derived from an EMBL/GenBank/DDBJ whole genome shotgun (WGS) entry which is preliminary data.</text>
</comment>
<evidence type="ECO:0000259" key="9">
    <source>
        <dbReference type="PROSITE" id="PS51449"/>
    </source>
</evidence>
<dbReference type="InterPro" id="IPR005839">
    <property type="entry name" value="Methylthiotransferase"/>
</dbReference>
<dbReference type="InterPro" id="IPR058240">
    <property type="entry name" value="rSAM_sf"/>
</dbReference>
<proteinExistence type="inferred from homology"/>
<keyword evidence="7" id="KW-0411">Iron-sulfur</keyword>
<dbReference type="HAMAP" id="MF_01865">
    <property type="entry name" value="MTTase_RimO"/>
    <property type="match status" value="1"/>
</dbReference>
<dbReference type="SFLD" id="SFLDG01061">
    <property type="entry name" value="methylthiotransferase"/>
    <property type="match status" value="1"/>
</dbReference>
<dbReference type="InterPro" id="IPR002792">
    <property type="entry name" value="TRAM_dom"/>
</dbReference>
<dbReference type="PROSITE" id="PS50926">
    <property type="entry name" value="TRAM"/>
    <property type="match status" value="1"/>
</dbReference>
<dbReference type="PROSITE" id="PS51449">
    <property type="entry name" value="MTTASE_N"/>
    <property type="match status" value="1"/>
</dbReference>
<keyword evidence="2" id="KW-0004">4Fe-4S</keyword>
<dbReference type="EMBL" id="AMCI01000334">
    <property type="protein sequence ID" value="EJX09690.1"/>
    <property type="molecule type" value="Genomic_DNA"/>
</dbReference>
<dbReference type="InterPro" id="IPR007197">
    <property type="entry name" value="rSAM"/>
</dbReference>
<evidence type="ECO:0000256" key="4">
    <source>
        <dbReference type="ARBA" id="ARBA00022691"/>
    </source>
</evidence>
<keyword evidence="5" id="KW-0479">Metal-binding</keyword>
<dbReference type="Gene3D" id="3.40.50.12160">
    <property type="entry name" value="Methylthiotransferase, N-terminal domain"/>
    <property type="match status" value="1"/>
</dbReference>
<dbReference type="InterPro" id="IPR020612">
    <property type="entry name" value="Methylthiotransferase_CS"/>
</dbReference>
<evidence type="ECO:0000256" key="2">
    <source>
        <dbReference type="ARBA" id="ARBA00022485"/>
    </source>
</evidence>
<evidence type="ECO:0000259" key="8">
    <source>
        <dbReference type="PROSITE" id="PS50926"/>
    </source>
</evidence>
<dbReference type="SFLD" id="SFLDG01082">
    <property type="entry name" value="B12-binding_domain_containing"/>
    <property type="match status" value="1"/>
</dbReference>
<dbReference type="Gene3D" id="3.80.30.20">
    <property type="entry name" value="tm_1862 like domain"/>
    <property type="match status" value="1"/>
</dbReference>